<keyword evidence="8" id="KW-1185">Reference proteome</keyword>
<dbReference type="PANTHER" id="PTHR30213">
    <property type="entry name" value="INNER MEMBRANE PROTEIN YHJD"/>
    <property type="match status" value="1"/>
</dbReference>
<evidence type="ECO:0000256" key="2">
    <source>
        <dbReference type="ARBA" id="ARBA00022475"/>
    </source>
</evidence>
<dbReference type="InterPro" id="IPR017039">
    <property type="entry name" value="Virul_fac_BrkB"/>
</dbReference>
<dbReference type="PANTHER" id="PTHR30213:SF1">
    <property type="entry name" value="INNER MEMBRANE PROTEIN YHJD"/>
    <property type="match status" value="1"/>
</dbReference>
<feature type="transmembrane region" description="Helical" evidence="6">
    <location>
        <begin position="229"/>
        <end position="247"/>
    </location>
</feature>
<sequence>MGNVKQPFYTYFGLTYAAIQRYSSNKLFACIARASVTLKKNFVDRFFTNTWEILKASQKSFRRGEPIVFSAAIAFFTIFSLPAILIILMFAGSMFFSEQTVRQELVKEVGQLISAQAAEQVASILTNAVEVPTSFLGILISILVITQSSAITFFIIQKALNAVWDVRIRSGAGIVKLLKNRLTAVAMVGGLGLLFALSLLFDTVIAMFSDDLRAVLNQYFSPTVRTLNTVFYLTIVFVFFTSILKLLPDVWVSWKDALAGGVITSLLFLVGKQIINFALSKMVIAGIYAAAGSLVILLLWVFYSSVILLLGAEVTKAYATNRGREVQPKDIAEKYER</sequence>
<dbReference type="AlphaFoldDB" id="A0A399RXF5"/>
<dbReference type="GO" id="GO:0005886">
    <property type="term" value="C:plasma membrane"/>
    <property type="evidence" value="ECO:0007669"/>
    <property type="project" value="UniProtKB-SubCell"/>
</dbReference>
<comment type="subcellular location">
    <subcellularLocation>
        <location evidence="1">Cell membrane</location>
        <topology evidence="1">Multi-pass membrane protein</topology>
    </subcellularLocation>
</comment>
<evidence type="ECO:0000256" key="6">
    <source>
        <dbReference type="SAM" id="Phobius"/>
    </source>
</evidence>
<gene>
    <name evidence="7" type="ORF">D1627_17025</name>
</gene>
<keyword evidence="5 6" id="KW-0472">Membrane</keyword>
<proteinExistence type="predicted"/>
<feature type="transmembrane region" description="Helical" evidence="6">
    <location>
        <begin position="67"/>
        <end position="96"/>
    </location>
</feature>
<dbReference type="Proteomes" id="UP000266005">
    <property type="component" value="Unassembled WGS sequence"/>
</dbReference>
<feature type="transmembrane region" description="Helical" evidence="6">
    <location>
        <begin position="259"/>
        <end position="279"/>
    </location>
</feature>
<evidence type="ECO:0000256" key="5">
    <source>
        <dbReference type="ARBA" id="ARBA00023136"/>
    </source>
</evidence>
<reference evidence="8" key="1">
    <citation type="submission" date="2018-08" db="EMBL/GenBank/DDBJ databases">
        <title>Mucilaginibacter sp. MYSH2.</title>
        <authorList>
            <person name="Seo T."/>
        </authorList>
    </citation>
    <scope>NUCLEOTIDE SEQUENCE [LARGE SCALE GENOMIC DNA]</scope>
    <source>
        <strain evidence="8">KIRAN</strain>
    </source>
</reference>
<evidence type="ECO:0000313" key="7">
    <source>
        <dbReference type="EMBL" id="RIJ34065.1"/>
    </source>
</evidence>
<name>A0A399RXF5_9BACT</name>
<evidence type="ECO:0000313" key="8">
    <source>
        <dbReference type="Proteomes" id="UP000266005"/>
    </source>
</evidence>
<keyword evidence="2" id="KW-1003">Cell membrane</keyword>
<feature type="transmembrane region" description="Helical" evidence="6">
    <location>
        <begin position="182"/>
        <end position="209"/>
    </location>
</feature>
<feature type="transmembrane region" description="Helical" evidence="6">
    <location>
        <begin position="285"/>
        <end position="312"/>
    </location>
</feature>
<protein>
    <submittedName>
        <fullName evidence="7">YihY/virulence factor BrkB family protein</fullName>
    </submittedName>
</protein>
<feature type="transmembrane region" description="Helical" evidence="6">
    <location>
        <begin position="135"/>
        <end position="161"/>
    </location>
</feature>
<accession>A0A399RXF5</accession>
<dbReference type="Pfam" id="PF03631">
    <property type="entry name" value="Virul_fac_BrkB"/>
    <property type="match status" value="1"/>
</dbReference>
<evidence type="ECO:0000256" key="1">
    <source>
        <dbReference type="ARBA" id="ARBA00004651"/>
    </source>
</evidence>
<keyword evidence="4 6" id="KW-1133">Transmembrane helix</keyword>
<organism evidence="7 8">
    <name type="scientific">Pontibacter oryzae</name>
    <dbReference type="NCBI Taxonomy" id="2304593"/>
    <lineage>
        <taxon>Bacteria</taxon>
        <taxon>Pseudomonadati</taxon>
        <taxon>Bacteroidota</taxon>
        <taxon>Cytophagia</taxon>
        <taxon>Cytophagales</taxon>
        <taxon>Hymenobacteraceae</taxon>
        <taxon>Pontibacter</taxon>
    </lineage>
</organism>
<evidence type="ECO:0000256" key="3">
    <source>
        <dbReference type="ARBA" id="ARBA00022692"/>
    </source>
</evidence>
<dbReference type="EMBL" id="QWGE01000006">
    <property type="protein sequence ID" value="RIJ34065.1"/>
    <property type="molecule type" value="Genomic_DNA"/>
</dbReference>
<comment type="caution">
    <text evidence="7">The sequence shown here is derived from an EMBL/GenBank/DDBJ whole genome shotgun (WGS) entry which is preliminary data.</text>
</comment>
<evidence type="ECO:0000256" key="4">
    <source>
        <dbReference type="ARBA" id="ARBA00022989"/>
    </source>
</evidence>
<dbReference type="PIRSF" id="PIRSF035875">
    <property type="entry name" value="RNase_BN"/>
    <property type="match status" value="1"/>
</dbReference>
<keyword evidence="3 6" id="KW-0812">Transmembrane</keyword>